<proteinExistence type="predicted"/>
<evidence type="ECO:0000313" key="2">
    <source>
        <dbReference type="EMBL" id="GAA0156413.1"/>
    </source>
</evidence>
<reference evidence="2 3" key="1">
    <citation type="submission" date="2024-01" db="EMBL/GenBank/DDBJ databases">
        <title>The complete chloroplast genome sequence of Lithospermum erythrorhizon: insights into the phylogenetic relationship among Boraginaceae species and the maternal lineages of purple gromwells.</title>
        <authorList>
            <person name="Okada T."/>
            <person name="Watanabe K."/>
        </authorList>
    </citation>
    <scope>NUCLEOTIDE SEQUENCE [LARGE SCALE GENOMIC DNA]</scope>
</reference>
<evidence type="ECO:0000313" key="3">
    <source>
        <dbReference type="Proteomes" id="UP001454036"/>
    </source>
</evidence>
<dbReference type="EMBL" id="BAABME010002859">
    <property type="protein sequence ID" value="GAA0156413.1"/>
    <property type="molecule type" value="Genomic_DNA"/>
</dbReference>
<organism evidence="2 3">
    <name type="scientific">Lithospermum erythrorhizon</name>
    <name type="common">Purple gromwell</name>
    <name type="synonym">Lithospermum officinale var. erythrorhizon</name>
    <dbReference type="NCBI Taxonomy" id="34254"/>
    <lineage>
        <taxon>Eukaryota</taxon>
        <taxon>Viridiplantae</taxon>
        <taxon>Streptophyta</taxon>
        <taxon>Embryophyta</taxon>
        <taxon>Tracheophyta</taxon>
        <taxon>Spermatophyta</taxon>
        <taxon>Magnoliopsida</taxon>
        <taxon>eudicotyledons</taxon>
        <taxon>Gunneridae</taxon>
        <taxon>Pentapetalae</taxon>
        <taxon>asterids</taxon>
        <taxon>lamiids</taxon>
        <taxon>Boraginales</taxon>
        <taxon>Boraginaceae</taxon>
        <taxon>Boraginoideae</taxon>
        <taxon>Lithospermeae</taxon>
        <taxon>Lithospermum</taxon>
    </lineage>
</organism>
<dbReference type="Proteomes" id="UP001454036">
    <property type="component" value="Unassembled WGS sequence"/>
</dbReference>
<accession>A0AAV3PYP9</accession>
<gene>
    <name evidence="2" type="ORF">LIER_13922</name>
</gene>
<evidence type="ECO:0000256" key="1">
    <source>
        <dbReference type="SAM" id="MobiDB-lite"/>
    </source>
</evidence>
<dbReference type="AlphaFoldDB" id="A0AAV3PYP9"/>
<protein>
    <submittedName>
        <fullName evidence="2">Uncharacterized protein</fullName>
    </submittedName>
</protein>
<feature type="compositionally biased region" description="Basic and acidic residues" evidence="1">
    <location>
        <begin position="67"/>
        <end position="81"/>
    </location>
</feature>
<name>A0AAV3PYP9_LITER</name>
<keyword evidence="3" id="KW-1185">Reference proteome</keyword>
<sequence length="112" mass="12900">MEEEKKPWTVKAWWLREPISPPHRDPQAPTLVWRSAPQEKAGLLWGIYPQLGPKGWRPPRPVPEEELGGREVRSRSQREVARGTLGPRKCTTGTSSRRILDWRPRLETSSQG</sequence>
<feature type="region of interest" description="Disordered" evidence="1">
    <location>
        <begin position="51"/>
        <end position="112"/>
    </location>
</feature>
<comment type="caution">
    <text evidence="2">The sequence shown here is derived from an EMBL/GenBank/DDBJ whole genome shotgun (WGS) entry which is preliminary data.</text>
</comment>